<dbReference type="SMART" id="SM00327">
    <property type="entry name" value="VWA"/>
    <property type="match status" value="6"/>
</dbReference>
<evidence type="ECO:0000259" key="2">
    <source>
        <dbReference type="PROSITE" id="PS50234"/>
    </source>
</evidence>
<dbReference type="PROSITE" id="PS50234">
    <property type="entry name" value="VWFA"/>
    <property type="match status" value="6"/>
</dbReference>
<dbReference type="PANTHER" id="PTHR24020">
    <property type="entry name" value="COLLAGEN ALPHA"/>
    <property type="match status" value="1"/>
</dbReference>
<reference evidence="3" key="1">
    <citation type="submission" date="2022-08" db="UniProtKB">
        <authorList>
            <consortium name="EnsemblMetazoa"/>
        </authorList>
    </citation>
    <scope>IDENTIFICATION</scope>
    <source>
        <strain evidence="3">05x7-T-G4-1.051#20</strain>
    </source>
</reference>
<accession>A0A8W8KJ60</accession>
<dbReference type="SUPFAM" id="SSF53300">
    <property type="entry name" value="vWA-like"/>
    <property type="match status" value="6"/>
</dbReference>
<feature type="chain" id="PRO_5036470626" description="VWFA domain-containing protein" evidence="1">
    <location>
        <begin position="26"/>
        <end position="1345"/>
    </location>
</feature>
<dbReference type="InterPro" id="IPR036465">
    <property type="entry name" value="vWFA_dom_sf"/>
</dbReference>
<dbReference type="Pfam" id="PF00092">
    <property type="entry name" value="VWA"/>
    <property type="match status" value="6"/>
</dbReference>
<feature type="domain" description="VWFA" evidence="2">
    <location>
        <begin position="784"/>
        <end position="964"/>
    </location>
</feature>
<proteinExistence type="predicted"/>
<name>A0A8W8KJ60_MAGGI</name>
<protein>
    <recommendedName>
        <fullName evidence="2">VWFA domain-containing protein</fullName>
    </recommendedName>
</protein>
<feature type="domain" description="VWFA" evidence="2">
    <location>
        <begin position="1165"/>
        <end position="1339"/>
    </location>
</feature>
<keyword evidence="1" id="KW-0732">Signal</keyword>
<feature type="domain" description="VWFA" evidence="2">
    <location>
        <begin position="396"/>
        <end position="569"/>
    </location>
</feature>
<dbReference type="InterPro" id="IPR050525">
    <property type="entry name" value="ECM_Assembly_Org"/>
</dbReference>
<feature type="domain" description="VWFA" evidence="2">
    <location>
        <begin position="40"/>
        <end position="211"/>
    </location>
</feature>
<evidence type="ECO:0000256" key="1">
    <source>
        <dbReference type="SAM" id="SignalP"/>
    </source>
</evidence>
<feature type="signal peptide" evidence="1">
    <location>
        <begin position="1"/>
        <end position="25"/>
    </location>
</feature>
<organism evidence="3 4">
    <name type="scientific">Magallana gigas</name>
    <name type="common">Pacific oyster</name>
    <name type="synonym">Crassostrea gigas</name>
    <dbReference type="NCBI Taxonomy" id="29159"/>
    <lineage>
        <taxon>Eukaryota</taxon>
        <taxon>Metazoa</taxon>
        <taxon>Spiralia</taxon>
        <taxon>Lophotrochozoa</taxon>
        <taxon>Mollusca</taxon>
        <taxon>Bivalvia</taxon>
        <taxon>Autobranchia</taxon>
        <taxon>Pteriomorphia</taxon>
        <taxon>Ostreida</taxon>
        <taxon>Ostreoidea</taxon>
        <taxon>Ostreidae</taxon>
        <taxon>Magallana</taxon>
    </lineage>
</organism>
<dbReference type="PRINTS" id="PR00453">
    <property type="entry name" value="VWFADOMAIN"/>
</dbReference>
<dbReference type="EnsemblMetazoa" id="G23381.1">
    <property type="protein sequence ID" value="G23381.1:cds"/>
    <property type="gene ID" value="G23381"/>
</dbReference>
<dbReference type="Gene3D" id="3.40.50.410">
    <property type="entry name" value="von Willebrand factor, type A domain"/>
    <property type="match status" value="6"/>
</dbReference>
<evidence type="ECO:0000313" key="4">
    <source>
        <dbReference type="Proteomes" id="UP000005408"/>
    </source>
</evidence>
<dbReference type="Proteomes" id="UP000005408">
    <property type="component" value="Unassembled WGS sequence"/>
</dbReference>
<feature type="domain" description="VWFA" evidence="2">
    <location>
        <begin position="972"/>
        <end position="1145"/>
    </location>
</feature>
<feature type="domain" description="VWFA" evidence="2">
    <location>
        <begin position="581"/>
        <end position="761"/>
    </location>
</feature>
<evidence type="ECO:0000313" key="3">
    <source>
        <dbReference type="EnsemblMetazoa" id="G23381.1:cds"/>
    </source>
</evidence>
<dbReference type="InterPro" id="IPR002035">
    <property type="entry name" value="VWF_A"/>
</dbReference>
<dbReference type="CDD" id="cd01450">
    <property type="entry name" value="vWFA_subfamily_ECM"/>
    <property type="match status" value="2"/>
</dbReference>
<sequence>MNCAFTIQFSWTLAALLLSLVLVESQRTSFPNRRDCEVVDLVFILDRSWSLRSPANFQKELDFVSQVVSVLDFENSRVSVITFSDDADLNIRFSDYYTLADFQRAVRALPWVGGNTYTHKAIELMMTEENQRSRDRAGITSIGVIVTDGGSTDPYRLEDVVRQVHDKRIEMYAIGVGDEVNQKELEMLASSYDHVYLLKNVNALSQIQDKLAARFCRGTPAPSTQACVNKPANLVLFLDDSLPIQQYHQDLSLVTDLVTRLSRSIGRSHKFKLLPNWFQGSVLTFGNVQDFLKGVSRTNVPQRWSSTEHIVEVDLKPGFLNIAVVIGANSMKRLNQSLDRDASLTYIIGVGQSFRRDLIENIVPSSKRLFVQTLGQSVETVKELSLDLCSGCSNMDIYFLLDTSNSIGPEQFARECKLAADLMKSMQLPNGHSPITTIDYSDSPELHRYADSPQFIATIPSHKWRGGNTMTHSALEMVMAASERNSNDKRQVAILMSDGASTSPDRTEKMAAKIHNSQLEMFVVGIGENVNLEELIVIASSPSHLYMEDSITPTHLSEAICNGATDNNIPESNQDCREEFDIVFVLDSSWSLRTEKNFRKEIHFVTELGDNLQLDFKRVSVSVITYADQAKEYNFRSKNEFSSAVLNLPWLGGNTYTDRALSIVLENVENRANSVQSTVERPLVVLVITDGGSTSPFVLEKVVARLKRFKFVKLFAIGVGVSINIKELGLIASDPSDSHLFMVDDLEVNNKILKSLLKSQICRDTQFLSLISPPKLFSCPADVDLVFVLDSSSSLGVVENPDFYFLKEIAFVIDVIKLGNIDFRQSRVSVITYSDVIRLHQYRSETDLVSNIIHLPFLGGNTCTDIALDLMLDELNYFKSVSNGRKAAIGVILTDGLSTRPESTSSSARRIHDVGYRIVAIGVGARVNINAITDMASLPKNENVFLLDALNWRTSFLSTPPQDITDCSEPVDLVFVLDSSWSLMSEDNFAKELQFVTSVANALAEQMGQSRLSVITFSDDAKMAIPLTMYSLTSEFTKKVLDLPWIGGNTYTDKALEMMYKQFDAFRTRGRRSVGVVITDGGSTDPFRTLSVIKKIKEKGINMFAIGVGMSINEEELRMIASSPVSEHKFMVENLDGLKMLQRTLVTGICPGPIKKPICRSEPADIFFLVDASSSLLNQENFAKELQFVVRIVDNIIVGATPDDSRVGVITFSTDATLEFGLSRHTSNRAVKDAILALNFTTGDTFTHKAIDIMYDQFNKFMRRSTRVKKIGFVITDGQSTDPNSLRASIDTVKALGIEIYAVGAGDFDSQELEMMASDRSKVAQVDNLDKLNEITFKLNLKTCT</sequence>
<keyword evidence="4" id="KW-1185">Reference proteome</keyword>
<dbReference type="PANTHER" id="PTHR24020:SF84">
    <property type="entry name" value="VWFA DOMAIN-CONTAINING PROTEIN"/>
    <property type="match status" value="1"/>
</dbReference>